<feature type="region of interest" description="Disordered" evidence="8">
    <location>
        <begin position="417"/>
        <end position="471"/>
    </location>
</feature>
<feature type="compositionally biased region" description="Low complexity" evidence="8">
    <location>
        <begin position="425"/>
        <end position="436"/>
    </location>
</feature>
<evidence type="ECO:0000256" key="1">
    <source>
        <dbReference type="ARBA" id="ARBA00004127"/>
    </source>
</evidence>
<dbReference type="InterPro" id="IPR004713">
    <property type="entry name" value="CaH_exchang"/>
</dbReference>
<evidence type="ECO:0000256" key="5">
    <source>
        <dbReference type="ARBA" id="ARBA00022989"/>
    </source>
</evidence>
<dbReference type="Gene3D" id="1.20.1420.30">
    <property type="entry name" value="NCX, central ion-binding region"/>
    <property type="match status" value="2"/>
</dbReference>
<feature type="transmembrane region" description="Helical" evidence="9">
    <location>
        <begin position="215"/>
        <end position="235"/>
    </location>
</feature>
<dbReference type="EMBL" id="CP144053">
    <property type="protein sequence ID" value="WWD17570.1"/>
    <property type="molecule type" value="Genomic_DNA"/>
</dbReference>
<proteinExistence type="inferred from homology"/>
<feature type="transmembrane region" description="Helical" evidence="9">
    <location>
        <begin position="548"/>
        <end position="569"/>
    </location>
</feature>
<evidence type="ECO:0000256" key="9">
    <source>
        <dbReference type="SAM" id="Phobius"/>
    </source>
</evidence>
<keyword evidence="3" id="KW-0813">Transport</keyword>
<dbReference type="RefSeq" id="XP_031858019.1">
    <property type="nucleotide sequence ID" value="XM_032007673.1"/>
</dbReference>
<feature type="compositionally biased region" description="Polar residues" evidence="8">
    <location>
        <begin position="81"/>
        <end position="92"/>
    </location>
</feature>
<keyword evidence="11" id="KW-1185">Reference proteome</keyword>
<dbReference type="GO" id="GO:0012505">
    <property type="term" value="C:endomembrane system"/>
    <property type="evidence" value="ECO:0007669"/>
    <property type="project" value="UniProtKB-SubCell"/>
</dbReference>
<dbReference type="InterPro" id="IPR044880">
    <property type="entry name" value="NCX_ion-bd_dom_sf"/>
</dbReference>
<dbReference type="AlphaFoldDB" id="A0A5M6BSH1"/>
<keyword evidence="6" id="KW-0406">Ion transport</keyword>
<evidence type="ECO:0000256" key="7">
    <source>
        <dbReference type="ARBA" id="ARBA00023136"/>
    </source>
</evidence>
<dbReference type="GO" id="GO:0000329">
    <property type="term" value="C:fungal-type vacuole membrane"/>
    <property type="evidence" value="ECO:0007669"/>
    <property type="project" value="TreeGrafter"/>
</dbReference>
<comment type="subcellular location">
    <subcellularLocation>
        <location evidence="1">Endomembrane system</location>
        <topology evidence="1">Multi-pass membrane protein</topology>
    </subcellularLocation>
</comment>
<evidence type="ECO:0000256" key="2">
    <source>
        <dbReference type="ARBA" id="ARBA00008170"/>
    </source>
</evidence>
<dbReference type="PANTHER" id="PTHR31503">
    <property type="entry name" value="VACUOLAR CALCIUM ION TRANSPORTER"/>
    <property type="match status" value="1"/>
</dbReference>
<name>A0A5M6BSH1_9TREE</name>
<evidence type="ECO:0000313" key="10">
    <source>
        <dbReference type="EMBL" id="WWD17570.1"/>
    </source>
</evidence>
<organism evidence="10 11">
    <name type="scientific">Kwoniella shandongensis</name>
    <dbReference type="NCBI Taxonomy" id="1734106"/>
    <lineage>
        <taxon>Eukaryota</taxon>
        <taxon>Fungi</taxon>
        <taxon>Dikarya</taxon>
        <taxon>Basidiomycota</taxon>
        <taxon>Agaricomycotina</taxon>
        <taxon>Tremellomycetes</taxon>
        <taxon>Tremellales</taxon>
        <taxon>Cryptococcaceae</taxon>
        <taxon>Kwoniella</taxon>
    </lineage>
</organism>
<evidence type="ECO:0000256" key="8">
    <source>
        <dbReference type="SAM" id="MobiDB-lite"/>
    </source>
</evidence>
<evidence type="ECO:0000256" key="6">
    <source>
        <dbReference type="ARBA" id="ARBA00023065"/>
    </source>
</evidence>
<dbReference type="Pfam" id="PF01699">
    <property type="entry name" value="Na_Ca_ex"/>
    <property type="match status" value="2"/>
</dbReference>
<evidence type="ECO:0000313" key="11">
    <source>
        <dbReference type="Proteomes" id="UP000322225"/>
    </source>
</evidence>
<dbReference type="FunFam" id="1.20.1420.30:FF:000016">
    <property type="entry name" value="Membrane bound cation transporter"/>
    <property type="match status" value="1"/>
</dbReference>
<sequence length="644" mass="67944">MSSSAPAGAPPLDNNTSPPRRVSFPTDETLPASRSRSEHRTSTDPEPIDTSNSTATGAVGGHKEGPLTASPPSSPSLPTYDHNNNRSTTPIPASSIGGGARRRNPNTTGTGGSGNGRQVTLDDPMISNHPSRRPTSESMRSRSRSSYDPNVGVLRRMTTVLFTPEKKVGKAPTYLGSINAAIRSTWLNVLLIFIPIGWALYLVKHAGGNEKISDTAVFCTTFIAIIPLAGLLGFATEEAALRLGQTLGGLLNATLGNAVELIVAILALVKCELQVVQSSLVGSILSNILLVLGMCFFAGGVRFAEQAIKSTAAQLNASLLLIAVIAVLIPSAFHFAINSDASNSRGSNLAAGEGPDLLSMSHGVAILLLILYLGYLLFQMWTHATLYVDDEVTGSTRYPVAVTNVYDKVKLRGFHRKKHDEEEGGSATATSESGSSPHAIVGDVPAVHGPGTGNVENGIAPQAEDEEEEETPQMNVVCTIGLMVLVTVIVGFTAEFLVASINGMVESNPSLSAEWVGLILLPIVGNAAEHFTAVSVSVKDKLDLSISVAVGSSIQIALFVIPVIQLLAWTIGKPMTLLFDPYESIVLFLSVLIVNQTLADGRSNWMEGLVLMMLYLIIAVSFWFYPGSNTATLLGCGESSSVVG</sequence>
<feature type="transmembrane region" description="Helical" evidence="9">
    <location>
        <begin position="185"/>
        <end position="203"/>
    </location>
</feature>
<keyword evidence="5 9" id="KW-1133">Transmembrane helix</keyword>
<keyword evidence="4 9" id="KW-0812">Transmembrane</keyword>
<feature type="transmembrane region" description="Helical" evidence="9">
    <location>
        <begin position="581"/>
        <end position="598"/>
    </location>
</feature>
<feature type="region of interest" description="Disordered" evidence="8">
    <location>
        <begin position="1"/>
        <end position="149"/>
    </location>
</feature>
<reference evidence="10" key="2">
    <citation type="submission" date="2024-01" db="EMBL/GenBank/DDBJ databases">
        <title>Comparative genomics of Cryptococcus and Kwoniella reveals pathogenesis evolution and contrasting modes of karyotype evolution via chromosome fusion or intercentromeric recombination.</title>
        <authorList>
            <person name="Coelho M.A."/>
            <person name="David-Palma M."/>
            <person name="Shea T."/>
            <person name="Bowers K."/>
            <person name="McGinley-Smith S."/>
            <person name="Mohammad A.W."/>
            <person name="Gnirke A."/>
            <person name="Yurkov A.M."/>
            <person name="Nowrousian M."/>
            <person name="Sun S."/>
            <person name="Cuomo C.A."/>
            <person name="Heitman J."/>
        </authorList>
    </citation>
    <scope>NUCLEOTIDE SEQUENCE</scope>
    <source>
        <strain evidence="10">CBS 12478</strain>
    </source>
</reference>
<feature type="transmembrane region" description="Helical" evidence="9">
    <location>
        <begin position="357"/>
        <end position="378"/>
    </location>
</feature>
<dbReference type="GO" id="GO:0015369">
    <property type="term" value="F:calcium:proton antiporter activity"/>
    <property type="evidence" value="ECO:0007669"/>
    <property type="project" value="TreeGrafter"/>
</dbReference>
<feature type="transmembrane region" description="Helical" evidence="9">
    <location>
        <begin position="480"/>
        <end position="503"/>
    </location>
</feature>
<feature type="transmembrane region" description="Helical" evidence="9">
    <location>
        <begin position="247"/>
        <end position="268"/>
    </location>
</feature>
<dbReference type="KEGG" id="ksn:43591844"/>
<dbReference type="Proteomes" id="UP000322225">
    <property type="component" value="Chromosome 3"/>
</dbReference>
<gene>
    <name evidence="10" type="ORF">CI109_102011</name>
</gene>
<evidence type="ECO:0000256" key="3">
    <source>
        <dbReference type="ARBA" id="ARBA00022448"/>
    </source>
</evidence>
<keyword evidence="7 9" id="KW-0472">Membrane</keyword>
<evidence type="ECO:0000256" key="4">
    <source>
        <dbReference type="ARBA" id="ARBA00022692"/>
    </source>
</evidence>
<feature type="transmembrane region" description="Helical" evidence="9">
    <location>
        <begin position="515"/>
        <end position="536"/>
    </location>
</feature>
<reference evidence="10" key="1">
    <citation type="submission" date="2017-08" db="EMBL/GenBank/DDBJ databases">
        <authorList>
            <person name="Cuomo C."/>
            <person name="Billmyre B."/>
            <person name="Heitman J."/>
        </authorList>
    </citation>
    <scope>NUCLEOTIDE SEQUENCE</scope>
    <source>
        <strain evidence="10">CBS 12478</strain>
    </source>
</reference>
<feature type="transmembrane region" description="Helical" evidence="9">
    <location>
        <begin position="605"/>
        <end position="625"/>
    </location>
</feature>
<accession>A0A5M6BSH1</accession>
<dbReference type="FunFam" id="1.20.1420.30:FF:000024">
    <property type="entry name" value="Calcium/proton exchanger, variant"/>
    <property type="match status" value="1"/>
</dbReference>
<protein>
    <submittedName>
        <fullName evidence="10">Calcium/proton exchanger</fullName>
    </submittedName>
</protein>
<feature type="transmembrane region" description="Helical" evidence="9">
    <location>
        <begin position="315"/>
        <end position="337"/>
    </location>
</feature>
<dbReference type="PANTHER" id="PTHR31503:SF20">
    <property type="entry name" value="CA(2+)_H(+) EXCHANGER, PUTATIVE (EUROFUNG)-RELATED"/>
    <property type="match status" value="1"/>
</dbReference>
<comment type="similarity">
    <text evidence="2">Belongs to the Ca(2+):cation antiporter (CaCA) (TC 2.A.19) family.</text>
</comment>
<dbReference type="GO" id="GO:0006874">
    <property type="term" value="P:intracellular calcium ion homeostasis"/>
    <property type="evidence" value="ECO:0007669"/>
    <property type="project" value="TreeGrafter"/>
</dbReference>
<dbReference type="InterPro" id="IPR004837">
    <property type="entry name" value="NaCa_Exmemb"/>
</dbReference>
<feature type="transmembrane region" description="Helical" evidence="9">
    <location>
        <begin position="280"/>
        <end position="303"/>
    </location>
</feature>
<dbReference type="OrthoDB" id="1699231at2759"/>
<dbReference type="GeneID" id="43591844"/>